<keyword evidence="2" id="KW-1185">Reference proteome</keyword>
<dbReference type="Proteomes" id="UP000269945">
    <property type="component" value="Unassembled WGS sequence"/>
</dbReference>
<dbReference type="AlphaFoldDB" id="A0A9X9Q2Z4"/>
<dbReference type="EMBL" id="CYRY02026706">
    <property type="protein sequence ID" value="VCW98872.1"/>
    <property type="molecule type" value="Genomic_DNA"/>
</dbReference>
<reference evidence="1 2" key="1">
    <citation type="submission" date="2018-10" db="EMBL/GenBank/DDBJ databases">
        <authorList>
            <person name="Ekblom R."/>
            <person name="Jareborg N."/>
        </authorList>
    </citation>
    <scope>NUCLEOTIDE SEQUENCE [LARGE SCALE GENOMIC DNA]</scope>
    <source>
        <tissue evidence="1">Muscle</tissue>
    </source>
</reference>
<organism evidence="1 2">
    <name type="scientific">Gulo gulo</name>
    <name type="common">Wolverine</name>
    <name type="synonym">Gluton</name>
    <dbReference type="NCBI Taxonomy" id="48420"/>
    <lineage>
        <taxon>Eukaryota</taxon>
        <taxon>Metazoa</taxon>
        <taxon>Chordata</taxon>
        <taxon>Craniata</taxon>
        <taxon>Vertebrata</taxon>
        <taxon>Euteleostomi</taxon>
        <taxon>Mammalia</taxon>
        <taxon>Eutheria</taxon>
        <taxon>Laurasiatheria</taxon>
        <taxon>Carnivora</taxon>
        <taxon>Caniformia</taxon>
        <taxon>Musteloidea</taxon>
        <taxon>Mustelidae</taxon>
        <taxon>Guloninae</taxon>
        <taxon>Gulo</taxon>
    </lineage>
</organism>
<gene>
    <name evidence="1" type="ORF">BN2614_LOCUS2</name>
</gene>
<feature type="non-terminal residue" evidence="1">
    <location>
        <position position="191"/>
    </location>
</feature>
<sequence>LLPTSRPPLVSFTFDFTLESPRDPRATAGRQPRGVAGVRLGRRSWKRIDTTEDTVARVAAAWLRLAPTQPQRCVCQALPGDWMEGVQPDKLWCRRMACVDELWVLKLRDQRGQWAACHTSAWLAPLLAGRRAPWDHDEHYCSAPCCMATTMLGKQTCRGLTNPAPRPSALRAKHLTGELSRTLARNRISWM</sequence>
<accession>A0A9X9Q2Z4</accession>
<feature type="non-terminal residue" evidence="1">
    <location>
        <position position="1"/>
    </location>
</feature>
<name>A0A9X9Q2Z4_GULGU</name>
<proteinExistence type="predicted"/>
<comment type="caution">
    <text evidence="1">The sequence shown here is derived from an EMBL/GenBank/DDBJ whole genome shotgun (WGS) entry which is preliminary data.</text>
</comment>
<evidence type="ECO:0000313" key="1">
    <source>
        <dbReference type="EMBL" id="VCW98872.1"/>
    </source>
</evidence>
<evidence type="ECO:0000313" key="2">
    <source>
        <dbReference type="Proteomes" id="UP000269945"/>
    </source>
</evidence>
<protein>
    <submittedName>
        <fullName evidence="1">Uncharacterized protein</fullName>
    </submittedName>
</protein>